<dbReference type="EMBL" id="RCHU02000005">
    <property type="protein sequence ID" value="KAL3592318.1"/>
    <property type="molecule type" value="Genomic_DNA"/>
</dbReference>
<evidence type="ECO:0000313" key="2">
    <source>
        <dbReference type="Proteomes" id="UP000309997"/>
    </source>
</evidence>
<keyword evidence="2" id="KW-1185">Reference proteome</keyword>
<gene>
    <name evidence="1" type="ORF">D5086_010958</name>
</gene>
<protein>
    <submittedName>
        <fullName evidence="1">Uncharacterized protein</fullName>
    </submittedName>
</protein>
<accession>A0ACC4CB63</accession>
<dbReference type="Proteomes" id="UP000309997">
    <property type="component" value="Unassembled WGS sequence"/>
</dbReference>
<comment type="caution">
    <text evidence="1">The sequence shown here is derived from an EMBL/GenBank/DDBJ whole genome shotgun (WGS) entry which is preliminary data.</text>
</comment>
<evidence type="ECO:0000313" key="1">
    <source>
        <dbReference type="EMBL" id="KAL3592318.1"/>
    </source>
</evidence>
<proteinExistence type="predicted"/>
<reference evidence="1 2" key="1">
    <citation type="journal article" date="2024" name="Plant Biotechnol. J.">
        <title>Genome and CRISPR/Cas9 system of a widespread forest tree (Populus alba) in the world.</title>
        <authorList>
            <person name="Liu Y.J."/>
            <person name="Jiang P.F."/>
            <person name="Han X.M."/>
            <person name="Li X.Y."/>
            <person name="Wang H.M."/>
            <person name="Wang Y.J."/>
            <person name="Wang X.X."/>
            <person name="Zeng Q.Y."/>
        </authorList>
    </citation>
    <scope>NUCLEOTIDE SEQUENCE [LARGE SCALE GENOMIC DNA]</scope>
    <source>
        <strain evidence="2">cv. PAL-ZL1</strain>
    </source>
</reference>
<name>A0ACC4CB63_POPAL</name>
<organism evidence="1 2">
    <name type="scientific">Populus alba</name>
    <name type="common">White poplar</name>
    <dbReference type="NCBI Taxonomy" id="43335"/>
    <lineage>
        <taxon>Eukaryota</taxon>
        <taxon>Viridiplantae</taxon>
        <taxon>Streptophyta</taxon>
        <taxon>Embryophyta</taxon>
        <taxon>Tracheophyta</taxon>
        <taxon>Spermatophyta</taxon>
        <taxon>Magnoliopsida</taxon>
        <taxon>eudicotyledons</taxon>
        <taxon>Gunneridae</taxon>
        <taxon>Pentapetalae</taxon>
        <taxon>rosids</taxon>
        <taxon>fabids</taxon>
        <taxon>Malpighiales</taxon>
        <taxon>Salicaceae</taxon>
        <taxon>Saliceae</taxon>
        <taxon>Populus</taxon>
    </lineage>
</organism>
<sequence>MSHFGRSGPPDIRDTFSLLVLNITFRTTADDLFPLFDKYGKVVDVFIPRDRRTGESRGFAFVRYKYAEEARKAVDRLDGRVVDGREIMVQFAKFGPNAERIQSGRIVESSSKIKGRSRSRSPRPRYRDGYRDKDRDRDYRKRSRSRSRDRYDRDGYRGRDRDYHPRSVSHSPDHRKECGRGHDEKRHRRSQSYARNVGNFDLGVVCSYFYSLFSAEAAERLSILCKLLIYVFEDFDSHKVILDEALVLESTSADSGRKGSIQIQMNMKTGAIRYVCAAPIFLAGASKSCERSFLKLREFRMHSCFYGWDCGPLEQLMLWLQTLTSVHIYRYANSASPPLNGSVFWSVGMKANATMPPKYHTITNASIYKMRSYICLSKAGWNAKTFMEDDDKGSIVLALNLDQESTTRYKEMKASTSGHLWLVTDSLSKCSKFFAACSAFGRTLPDATQDWSPHLFLDQEPVCLVPIPSLQGNQMKHNSK</sequence>